<evidence type="ECO:0000313" key="1">
    <source>
        <dbReference type="EMBL" id="GGA46175.1"/>
    </source>
</evidence>
<keyword evidence="2" id="KW-1185">Reference proteome</keyword>
<gene>
    <name evidence="1" type="ORF">GCM10010917_34330</name>
</gene>
<proteinExistence type="predicted"/>
<accession>A0ABQ1GM28</accession>
<sequence length="77" mass="8740">MRSNSRRTVNISDVTASAHDTKWRLVSLIYFDSIKARKEKPKVKKNVNKGCGSLKSKIQITTIAGMIKPIEPKIYHL</sequence>
<comment type="caution">
    <text evidence="1">The sequence shown here is derived from an EMBL/GenBank/DDBJ whole genome shotgun (WGS) entry which is preliminary data.</text>
</comment>
<organism evidence="1 2">
    <name type="scientific">Paenibacillus physcomitrellae</name>
    <dbReference type="NCBI Taxonomy" id="1619311"/>
    <lineage>
        <taxon>Bacteria</taxon>
        <taxon>Bacillati</taxon>
        <taxon>Bacillota</taxon>
        <taxon>Bacilli</taxon>
        <taxon>Bacillales</taxon>
        <taxon>Paenibacillaceae</taxon>
        <taxon>Paenibacillus</taxon>
    </lineage>
</organism>
<name>A0ABQ1GM28_9BACL</name>
<dbReference type="EMBL" id="BMHF01000014">
    <property type="protein sequence ID" value="GGA46175.1"/>
    <property type="molecule type" value="Genomic_DNA"/>
</dbReference>
<evidence type="ECO:0000313" key="2">
    <source>
        <dbReference type="Proteomes" id="UP000609323"/>
    </source>
</evidence>
<protein>
    <submittedName>
        <fullName evidence="1">Uncharacterized protein</fullName>
    </submittedName>
</protein>
<reference evidence="2" key="1">
    <citation type="journal article" date="2019" name="Int. J. Syst. Evol. Microbiol.">
        <title>The Global Catalogue of Microorganisms (GCM) 10K type strain sequencing project: providing services to taxonomists for standard genome sequencing and annotation.</title>
        <authorList>
            <consortium name="The Broad Institute Genomics Platform"/>
            <consortium name="The Broad Institute Genome Sequencing Center for Infectious Disease"/>
            <person name="Wu L."/>
            <person name="Ma J."/>
        </authorList>
    </citation>
    <scope>NUCLEOTIDE SEQUENCE [LARGE SCALE GENOMIC DNA]</scope>
    <source>
        <strain evidence="2">CGMCC 1.15044</strain>
    </source>
</reference>
<dbReference type="Proteomes" id="UP000609323">
    <property type="component" value="Unassembled WGS sequence"/>
</dbReference>